<dbReference type="AlphaFoldDB" id="A0A1T4V7L4"/>
<dbReference type="OrthoDB" id="5807000at2"/>
<gene>
    <name evidence="1" type="ORF">SAMN02745132_03395</name>
</gene>
<dbReference type="RefSeq" id="WP_078753604.1">
    <property type="nucleotide sequence ID" value="NZ_FUXU01000053.1"/>
</dbReference>
<dbReference type="PROSITE" id="PS51257">
    <property type="entry name" value="PROKAR_LIPOPROTEIN"/>
    <property type="match status" value="1"/>
</dbReference>
<evidence type="ECO:0008006" key="3">
    <source>
        <dbReference type="Google" id="ProtNLM"/>
    </source>
</evidence>
<keyword evidence="2" id="KW-1185">Reference proteome</keyword>
<dbReference type="SUPFAM" id="SSF49464">
    <property type="entry name" value="Carboxypeptidase regulatory domain-like"/>
    <property type="match status" value="1"/>
</dbReference>
<accession>A0A1T4V7L4</accession>
<name>A0A1T4V7L4_9GAMM</name>
<evidence type="ECO:0000313" key="1">
    <source>
        <dbReference type="EMBL" id="SKA60975.1"/>
    </source>
</evidence>
<dbReference type="Proteomes" id="UP000190162">
    <property type="component" value="Unassembled WGS sequence"/>
</dbReference>
<sequence>MNTSTLKLWIVSILLTLSVISCGGGEDGGPSTAPPDRAIGTISGVVFDAPVSGASVSIWEYKNGKVGRMLGQTLSDPQGNYSVNITSASIPMFVKAEGGAYRDPVTQEVISVSNGKTISMSGVFNYVEGAQQKLMITPLTHKVAGLTQFRIARGAEAGSAIQNAITAVSNLYGFDVNITTPIDISKGGQSSYASSGHKYGALLTAYSSYSKDLIDLYPAEESKTLYTAMHISDLQYRDIKADGVLNGVEIDGFGIEKAITFGRAAINSDFYTSTLAQHILISVNNPLLNVSGTEASEYESFSDHLNKLGTTGDSGGLIPPRDEIPLDSDSPVVTREGKEVLSGDGEISLQFTDEIGVKGVEVYIEYQTTESTWSEALLCDENAENGLCAIDSSDFVVGVRETTAKVLIDTQALDKLVPPPEEEQPTVLAARLTVYAEDALGNKPHYGAGTKLPFQWDNISPVIVVTSPSTMNGTAEVYELTGYIVDSGSEIASATITMGDDIRSLECFSSGSDILPTCRFSETYTDTTAFGNATRFVIEAVDEQGNTSERIFEVTRDNTRPTQSLEFPSATATKMMYINIDADNNRSEDYIDDYALQTFNEGNIDSTLKNLKVNFAYARAGLVATHPSVEYDDFAKSIGLLRENFVPFVKVRVADAHDEAANIIGSSAEELTLSVSYFVKAPGENDYIKVNTITSNGYQEGAPNLIPHDKIEYNIDGRSNSVTYYVPYVREMFGPNFASVIEGSKQKMEIVTYDRSNNASDVQTIYFKTTFDLPTFLVYTPFMNANVELRGMNSEGMFDPNAIDNCVTMQVEEQLDVASCQLRADLLDYKFLQIKLSNPGSGKAFYYQWHDDESFLREIDLNQGGFWAYFSATNTNDFYITELSAYHTGLFDFLWGQEENRTHETALANLQQVNTALSDKTSNSFFKFNPVTTRYATNIDLVSIPTVPGDEYVHRFFVESLYKLATTADATSTSVDFASAFYQDFVFDGKANGVGQNGAIKVGSNYFVTSVTYRESIASTFNELLTEKYFVSPQIALSLSDIFALANPSLSIGNLVHLVFDTAGNSIDDDPPSVLVKPSENQAAGGTFYKTTGDIYYIAGQVNFEASIADPSGIQGEPDINAYWYERNGDIPQPVEMHFNPSDDVYNKQYAFAFDSKDPRFENIFQFALNVIASDNKLNAYTAENPHITTFNVDNDYPAVTYRAPSDQSQETYLNVNRERILTFYIDDEIGDV</sequence>
<organism evidence="1 2">
    <name type="scientific">Enterovibrio nigricans DSM 22720</name>
    <dbReference type="NCBI Taxonomy" id="1121868"/>
    <lineage>
        <taxon>Bacteria</taxon>
        <taxon>Pseudomonadati</taxon>
        <taxon>Pseudomonadota</taxon>
        <taxon>Gammaproteobacteria</taxon>
        <taxon>Vibrionales</taxon>
        <taxon>Vibrionaceae</taxon>
        <taxon>Enterovibrio</taxon>
    </lineage>
</organism>
<dbReference type="InterPro" id="IPR008969">
    <property type="entry name" value="CarboxyPept-like_regulatory"/>
</dbReference>
<protein>
    <recommendedName>
        <fullName evidence="3">Bacterial Ig-like domain-containing protein</fullName>
    </recommendedName>
</protein>
<dbReference type="EMBL" id="FUXU01000053">
    <property type="protein sequence ID" value="SKA60975.1"/>
    <property type="molecule type" value="Genomic_DNA"/>
</dbReference>
<reference evidence="2" key="1">
    <citation type="submission" date="2017-02" db="EMBL/GenBank/DDBJ databases">
        <authorList>
            <person name="Varghese N."/>
            <person name="Submissions S."/>
        </authorList>
    </citation>
    <scope>NUCLEOTIDE SEQUENCE [LARGE SCALE GENOMIC DNA]</scope>
    <source>
        <strain evidence="2">DSM 22720</strain>
    </source>
</reference>
<proteinExistence type="predicted"/>
<evidence type="ECO:0000313" key="2">
    <source>
        <dbReference type="Proteomes" id="UP000190162"/>
    </source>
</evidence>